<dbReference type="EMBL" id="KX774321">
    <property type="protein sequence ID" value="AOZ63657.1"/>
    <property type="molecule type" value="Genomic_DNA"/>
</dbReference>
<reference evidence="2" key="1">
    <citation type="submission" date="2016-08" db="EMBL/GenBank/DDBJ databases">
        <authorList>
            <person name="Seilhamer J.J."/>
        </authorList>
    </citation>
    <scope>NUCLEOTIDE SEQUENCE [LARGE SCALE GENOMIC DNA]</scope>
</reference>
<name>A0A1I9SA51_9CAUD</name>
<dbReference type="Proteomes" id="UP000224902">
    <property type="component" value="Segment"/>
</dbReference>
<sequence length="59" mass="7290">METAQERFERAWGHVSVERKLRGWDSQPEERRKRRYSPHIDSEETVTNIYSELYEEVYE</sequence>
<evidence type="ECO:0000313" key="2">
    <source>
        <dbReference type="Proteomes" id="UP000224902"/>
    </source>
</evidence>
<accession>A0A1I9SA51</accession>
<keyword evidence="2" id="KW-1185">Reference proteome</keyword>
<gene>
    <name evidence="1" type="ORF">SEA_WEASELS2_68</name>
</gene>
<organism evidence="1 2">
    <name type="scientific">Rhodococcus phage Weasels2</name>
    <dbReference type="NCBI Taxonomy" id="1897437"/>
    <lineage>
        <taxon>Viruses</taxon>
        <taxon>Duplodnaviria</taxon>
        <taxon>Heunggongvirae</taxon>
        <taxon>Uroviricota</taxon>
        <taxon>Caudoviricetes</taxon>
        <taxon>Weaselvirus</taxon>
        <taxon>Weaselvirus weasel</taxon>
    </lineage>
</organism>
<proteinExistence type="predicted"/>
<protein>
    <submittedName>
        <fullName evidence="1">Uncharacterized protein</fullName>
    </submittedName>
</protein>
<evidence type="ECO:0000313" key="1">
    <source>
        <dbReference type="EMBL" id="AOZ63657.1"/>
    </source>
</evidence>
<dbReference type="OrthoDB" id="40480at10239"/>